<feature type="transmembrane region" description="Helical" evidence="8">
    <location>
        <begin position="12"/>
        <end position="28"/>
    </location>
</feature>
<dbReference type="RefSeq" id="WP_379289494.1">
    <property type="nucleotide sequence ID" value="NZ_JBHTIU010000059.1"/>
</dbReference>
<evidence type="ECO:0000313" key="9">
    <source>
        <dbReference type="EMBL" id="MFD0870751.1"/>
    </source>
</evidence>
<keyword evidence="4" id="KW-0309">Germination</keyword>
<accession>A0ABW3DBQ9</accession>
<gene>
    <name evidence="9" type="ORF">ACFQ03_16475</name>
</gene>
<keyword evidence="5 8" id="KW-0812">Transmembrane</keyword>
<dbReference type="NCBIfam" id="TIGR00912">
    <property type="entry name" value="2A0309"/>
    <property type="match status" value="1"/>
</dbReference>
<feature type="transmembrane region" description="Helical" evidence="8">
    <location>
        <begin position="305"/>
        <end position="325"/>
    </location>
</feature>
<keyword evidence="7 8" id="KW-0472">Membrane</keyword>
<dbReference type="EMBL" id="JBHTIU010000059">
    <property type="protein sequence ID" value="MFD0870751.1"/>
    <property type="molecule type" value="Genomic_DNA"/>
</dbReference>
<comment type="subcellular location">
    <subcellularLocation>
        <location evidence="1">Membrane</location>
        <topology evidence="1">Multi-pass membrane protein</topology>
    </subcellularLocation>
</comment>
<evidence type="ECO:0000256" key="5">
    <source>
        <dbReference type="ARBA" id="ARBA00022692"/>
    </source>
</evidence>
<comment type="similarity">
    <text evidence="2">Belongs to the amino acid-polyamine-organocation (APC) superfamily. Spore germination protein (SGP) (TC 2.A.3.9) family.</text>
</comment>
<dbReference type="PANTHER" id="PTHR34975:SF2">
    <property type="entry name" value="SPORE GERMINATION PROTEIN A2"/>
    <property type="match status" value="1"/>
</dbReference>
<dbReference type="Proteomes" id="UP001597120">
    <property type="component" value="Unassembled WGS sequence"/>
</dbReference>
<evidence type="ECO:0000256" key="3">
    <source>
        <dbReference type="ARBA" id="ARBA00022448"/>
    </source>
</evidence>
<protein>
    <submittedName>
        <fullName evidence="9">Endospore germination permease</fullName>
    </submittedName>
</protein>
<comment type="caution">
    <text evidence="9">The sequence shown here is derived from an EMBL/GenBank/DDBJ whole genome shotgun (WGS) entry which is preliminary data.</text>
</comment>
<sequence>MNRSEITTRQFCLLVTLFTIGSSILFVPSQLAEEAQQDSWLALGIGIIINLLVVGLYLRLASFYPDKTLYDLMEILMGKWAGRLAIALTFLFAYFVCVISLVYYVGFFLGNQIFPDTPIFYLNGLFVITAVYALRLGLATIARASEIYILVFIFLFVLLTAALIPEMDANQFKPALTTPFSSLLRGAISYNSFSTFPLFFFLTIYPIHVKNRRKAARNFIWGTLWGGLVLWLICTVAISVLGAKAAATYTFPGYVLAQRVNIGDFFTRIEASIPTIWMISLFIKLLIYFYASLQALGKLTGVRQNSIYIIPLALVAWALSVDLFTNSAHLMEWSRHTLPVITFLFGVLLPFLLLVLALVRRRFQRGGDNEEA</sequence>
<dbReference type="PANTHER" id="PTHR34975">
    <property type="entry name" value="SPORE GERMINATION PROTEIN A2"/>
    <property type="match status" value="1"/>
</dbReference>
<evidence type="ECO:0000256" key="1">
    <source>
        <dbReference type="ARBA" id="ARBA00004141"/>
    </source>
</evidence>
<dbReference type="InterPro" id="IPR004761">
    <property type="entry name" value="Spore_GerAB"/>
</dbReference>
<feature type="transmembrane region" description="Helical" evidence="8">
    <location>
        <begin position="219"/>
        <end position="243"/>
    </location>
</feature>
<evidence type="ECO:0000313" key="10">
    <source>
        <dbReference type="Proteomes" id="UP001597120"/>
    </source>
</evidence>
<feature type="transmembrane region" description="Helical" evidence="8">
    <location>
        <begin position="118"/>
        <end position="135"/>
    </location>
</feature>
<reference evidence="10" key="1">
    <citation type="journal article" date="2019" name="Int. J. Syst. Evol. Microbiol.">
        <title>The Global Catalogue of Microorganisms (GCM) 10K type strain sequencing project: providing services to taxonomists for standard genome sequencing and annotation.</title>
        <authorList>
            <consortium name="The Broad Institute Genomics Platform"/>
            <consortium name="The Broad Institute Genome Sequencing Center for Infectious Disease"/>
            <person name="Wu L."/>
            <person name="Ma J."/>
        </authorList>
    </citation>
    <scope>NUCLEOTIDE SEQUENCE [LARGE SCALE GENOMIC DNA]</scope>
    <source>
        <strain evidence="10">CCUG 57263</strain>
    </source>
</reference>
<feature type="transmembrane region" description="Helical" evidence="8">
    <location>
        <begin position="337"/>
        <end position="359"/>
    </location>
</feature>
<evidence type="ECO:0000256" key="8">
    <source>
        <dbReference type="SAM" id="Phobius"/>
    </source>
</evidence>
<feature type="transmembrane region" description="Helical" evidence="8">
    <location>
        <begin position="147"/>
        <end position="167"/>
    </location>
</feature>
<feature type="transmembrane region" description="Helical" evidence="8">
    <location>
        <begin position="187"/>
        <end position="207"/>
    </location>
</feature>
<proteinExistence type="inferred from homology"/>
<organism evidence="9 10">
    <name type="scientific">Paenibacillus residui</name>
    <dbReference type="NCBI Taxonomy" id="629724"/>
    <lineage>
        <taxon>Bacteria</taxon>
        <taxon>Bacillati</taxon>
        <taxon>Bacillota</taxon>
        <taxon>Bacilli</taxon>
        <taxon>Bacillales</taxon>
        <taxon>Paenibacillaceae</taxon>
        <taxon>Paenibacillus</taxon>
    </lineage>
</organism>
<keyword evidence="10" id="KW-1185">Reference proteome</keyword>
<feature type="transmembrane region" description="Helical" evidence="8">
    <location>
        <begin position="275"/>
        <end position="293"/>
    </location>
</feature>
<keyword evidence="3" id="KW-0813">Transport</keyword>
<dbReference type="Pfam" id="PF03845">
    <property type="entry name" value="Spore_permease"/>
    <property type="match status" value="1"/>
</dbReference>
<evidence type="ECO:0000256" key="7">
    <source>
        <dbReference type="ARBA" id="ARBA00023136"/>
    </source>
</evidence>
<evidence type="ECO:0000256" key="6">
    <source>
        <dbReference type="ARBA" id="ARBA00022989"/>
    </source>
</evidence>
<keyword evidence="6 8" id="KW-1133">Transmembrane helix</keyword>
<name>A0ABW3DBQ9_9BACL</name>
<evidence type="ECO:0000256" key="2">
    <source>
        <dbReference type="ARBA" id="ARBA00007998"/>
    </source>
</evidence>
<feature type="transmembrane region" description="Helical" evidence="8">
    <location>
        <begin position="81"/>
        <end position="106"/>
    </location>
</feature>
<dbReference type="Gene3D" id="1.20.1740.10">
    <property type="entry name" value="Amino acid/polyamine transporter I"/>
    <property type="match status" value="1"/>
</dbReference>
<feature type="transmembrane region" description="Helical" evidence="8">
    <location>
        <begin position="40"/>
        <end position="60"/>
    </location>
</feature>
<evidence type="ECO:0000256" key="4">
    <source>
        <dbReference type="ARBA" id="ARBA00022544"/>
    </source>
</evidence>